<name>A7SEM5_NEMVE</name>
<feature type="domain" description="Apple" evidence="10">
    <location>
        <begin position="30"/>
        <end position="115"/>
    </location>
</feature>
<evidence type="ECO:0000256" key="5">
    <source>
        <dbReference type="ARBA" id="ARBA00022729"/>
    </source>
</evidence>
<accession>A7SEM5</accession>
<dbReference type="PhylomeDB" id="A7SEM5"/>
<dbReference type="GO" id="GO:0005576">
    <property type="term" value="C:extracellular region"/>
    <property type="evidence" value="ECO:0007669"/>
    <property type="project" value="UniProtKB-SubCell"/>
</dbReference>
<dbReference type="PANTHER" id="PTHR14592">
    <property type="entry name" value="UNCHARACTERIZED FAM3"/>
    <property type="match status" value="1"/>
</dbReference>
<dbReference type="Pfam" id="PF15711">
    <property type="entry name" value="ILEI"/>
    <property type="match status" value="1"/>
</dbReference>
<feature type="domain" description="EGF-like" evidence="9">
    <location>
        <begin position="111"/>
        <end position="149"/>
    </location>
</feature>
<evidence type="ECO:0000256" key="2">
    <source>
        <dbReference type="ARBA" id="ARBA00006373"/>
    </source>
</evidence>
<evidence type="ECO:0000259" key="10">
    <source>
        <dbReference type="PROSITE" id="PS50948"/>
    </source>
</evidence>
<dbReference type="PROSITE" id="PS50026">
    <property type="entry name" value="EGF_3"/>
    <property type="match status" value="1"/>
</dbReference>
<dbReference type="EMBL" id="DS469638">
    <property type="protein sequence ID" value="EDO37816.1"/>
    <property type="molecule type" value="Genomic_DNA"/>
</dbReference>
<dbReference type="InterPro" id="IPR000742">
    <property type="entry name" value="EGF"/>
</dbReference>
<dbReference type="PROSITE" id="PS00022">
    <property type="entry name" value="EGF_1"/>
    <property type="match status" value="1"/>
</dbReference>
<evidence type="ECO:0000259" key="9">
    <source>
        <dbReference type="PROSITE" id="PS50026"/>
    </source>
</evidence>
<comment type="similarity">
    <text evidence="2">Belongs to the EGF domain peptide family.</text>
</comment>
<gene>
    <name evidence="11" type="ORF">NEMVEDRAFT_v1g244721</name>
</gene>
<evidence type="ECO:0000256" key="4">
    <source>
        <dbReference type="ARBA" id="ARBA00022525"/>
    </source>
</evidence>
<feature type="signal peptide" evidence="8">
    <location>
        <begin position="1"/>
        <end position="24"/>
    </location>
</feature>
<evidence type="ECO:0000256" key="7">
    <source>
        <dbReference type="PROSITE-ProRule" id="PRU00076"/>
    </source>
</evidence>
<comment type="subcellular location">
    <subcellularLocation>
        <location evidence="1">Secreted</location>
    </subcellularLocation>
</comment>
<evidence type="ECO:0000256" key="1">
    <source>
        <dbReference type="ARBA" id="ARBA00004613"/>
    </source>
</evidence>
<proteinExistence type="inferred from homology"/>
<keyword evidence="6 7" id="KW-1015">Disulfide bond</keyword>
<keyword evidence="12" id="KW-1185">Reference proteome</keyword>
<evidence type="ECO:0000313" key="12">
    <source>
        <dbReference type="Proteomes" id="UP000001593"/>
    </source>
</evidence>
<evidence type="ECO:0000256" key="6">
    <source>
        <dbReference type="ARBA" id="ARBA00023157"/>
    </source>
</evidence>
<dbReference type="InterPro" id="IPR039220">
    <property type="entry name" value="FAM3"/>
</dbReference>
<dbReference type="Proteomes" id="UP000001593">
    <property type="component" value="Unassembled WGS sequence"/>
</dbReference>
<dbReference type="PROSITE" id="PS50948">
    <property type="entry name" value="PAN"/>
    <property type="match status" value="1"/>
</dbReference>
<organism evidence="11 12">
    <name type="scientific">Nematostella vectensis</name>
    <name type="common">Starlet sea anemone</name>
    <dbReference type="NCBI Taxonomy" id="45351"/>
    <lineage>
        <taxon>Eukaryota</taxon>
        <taxon>Metazoa</taxon>
        <taxon>Cnidaria</taxon>
        <taxon>Anthozoa</taxon>
        <taxon>Hexacorallia</taxon>
        <taxon>Actiniaria</taxon>
        <taxon>Edwardsiidae</taxon>
        <taxon>Nematostella</taxon>
    </lineage>
</organism>
<sequence>MRDVHRFLASLVGIFYLTCRLGGATPKSLCRKVLLLEPSSEHALRGHLLTNITVPSASSCSFFCFDTPECFSYNVGPGPDELEFTCELSDSDAAQHPDDLVPRPGFTYQGYENACLTSVPCSSHRACRIGYEDPFRCTCQMNYTGLSCELPKNVKVDVLSAGLDDDVGSDYCNLKVDGTEYCLKMRGHNIAAFYMNGTLIANAAFDTHRDEAAPNNMSYLIDSLPSNTLVLVAVQDSAFVRKSPAAIQSLIALGAVPPVWPNGHRASWFLIGYKGEPRPSWVKQGFADRYQGPSNGTAVFPREGCLPHGNQIEKWCSSP</sequence>
<evidence type="ECO:0000256" key="3">
    <source>
        <dbReference type="ARBA" id="ARBA00010905"/>
    </source>
</evidence>
<feature type="disulfide bond" evidence="7">
    <location>
        <begin position="139"/>
        <end position="148"/>
    </location>
</feature>
<dbReference type="HOGENOM" id="CLU_872384_0_0_1"/>
<protein>
    <recommendedName>
        <fullName evidence="13">EGF-like domain-containing protein</fullName>
    </recommendedName>
</protein>
<dbReference type="PROSITE" id="PS52031">
    <property type="entry name" value="GG_LECTIN"/>
    <property type="match status" value="1"/>
</dbReference>
<evidence type="ECO:0000313" key="11">
    <source>
        <dbReference type="EMBL" id="EDO37816.1"/>
    </source>
</evidence>
<dbReference type="InParanoid" id="A7SEM5"/>
<reference evidence="11 12" key="1">
    <citation type="journal article" date="2007" name="Science">
        <title>Sea anemone genome reveals ancestral eumetazoan gene repertoire and genomic organization.</title>
        <authorList>
            <person name="Putnam N.H."/>
            <person name="Srivastava M."/>
            <person name="Hellsten U."/>
            <person name="Dirks B."/>
            <person name="Chapman J."/>
            <person name="Salamov A."/>
            <person name="Terry A."/>
            <person name="Shapiro H."/>
            <person name="Lindquist E."/>
            <person name="Kapitonov V.V."/>
            <person name="Jurka J."/>
            <person name="Genikhovich G."/>
            <person name="Grigoriev I.V."/>
            <person name="Lucas S.M."/>
            <person name="Steele R.E."/>
            <person name="Finnerty J.R."/>
            <person name="Technau U."/>
            <person name="Martindale M.Q."/>
            <person name="Rokhsar D.S."/>
        </authorList>
    </citation>
    <scope>NUCLEOTIDE SEQUENCE [LARGE SCALE GENOMIC DNA]</scope>
    <source>
        <strain evidence="12">CH2 X CH6</strain>
    </source>
</reference>
<dbReference type="Pfam" id="PF00024">
    <property type="entry name" value="PAN_1"/>
    <property type="match status" value="1"/>
</dbReference>
<evidence type="ECO:0000256" key="8">
    <source>
        <dbReference type="SAM" id="SignalP"/>
    </source>
</evidence>
<keyword evidence="5 8" id="KW-0732">Signal</keyword>
<comment type="caution">
    <text evidence="7">Lacks conserved residue(s) required for the propagation of feature annotation.</text>
</comment>
<dbReference type="OMA" id="GERHAYF"/>
<evidence type="ECO:0008006" key="13">
    <source>
        <dbReference type="Google" id="ProtNLM"/>
    </source>
</evidence>
<dbReference type="InterPro" id="IPR039477">
    <property type="entry name" value="ILEI/PANDER_dom"/>
</dbReference>
<keyword evidence="7" id="KW-0245">EGF-like domain</keyword>
<comment type="similarity">
    <text evidence="3">Belongs to the FAM3 family.</text>
</comment>
<feature type="chain" id="PRO_5002715035" description="EGF-like domain-containing protein" evidence="8">
    <location>
        <begin position="25"/>
        <end position="319"/>
    </location>
</feature>
<dbReference type="OrthoDB" id="5984755at2759"/>
<dbReference type="InterPro" id="IPR003609">
    <property type="entry name" value="Pan_app"/>
</dbReference>
<dbReference type="AlphaFoldDB" id="A7SEM5"/>
<keyword evidence="4" id="KW-0964">Secreted</keyword>
<dbReference type="KEGG" id="nve:5509360"/>